<name>A0AAD9Z4D3_9LECA</name>
<dbReference type="AlphaFoldDB" id="A0AAD9Z4D3"/>
<sequence>MACFVRPSVPVFVENFGSDKVVWSGLTAVATDAADETDAEIAAATYSADNEVATATDAEDAEVMYAGLIGQLFDVG</sequence>
<proteinExistence type="predicted"/>
<evidence type="ECO:0000313" key="2">
    <source>
        <dbReference type="Proteomes" id="UP001276659"/>
    </source>
</evidence>
<organism evidence="1 2">
    <name type="scientific">Lepraria neglecta</name>
    <dbReference type="NCBI Taxonomy" id="209136"/>
    <lineage>
        <taxon>Eukaryota</taxon>
        <taxon>Fungi</taxon>
        <taxon>Dikarya</taxon>
        <taxon>Ascomycota</taxon>
        <taxon>Pezizomycotina</taxon>
        <taxon>Lecanoromycetes</taxon>
        <taxon>OSLEUM clade</taxon>
        <taxon>Lecanoromycetidae</taxon>
        <taxon>Lecanorales</taxon>
        <taxon>Lecanorineae</taxon>
        <taxon>Stereocaulaceae</taxon>
        <taxon>Lepraria</taxon>
    </lineage>
</organism>
<protein>
    <submittedName>
        <fullName evidence="1">Uncharacterized protein</fullName>
    </submittedName>
</protein>
<evidence type="ECO:0000313" key="1">
    <source>
        <dbReference type="EMBL" id="KAK3171380.1"/>
    </source>
</evidence>
<keyword evidence="2" id="KW-1185">Reference proteome</keyword>
<gene>
    <name evidence="1" type="ORF">OEA41_003464</name>
</gene>
<reference evidence="1" key="1">
    <citation type="submission" date="2022-11" db="EMBL/GenBank/DDBJ databases">
        <title>Chromosomal genome sequence assembly and mating type (MAT) locus characterization of the leprose asexual lichenized fungus Lepraria neglecta (Nyl.) Erichsen.</title>
        <authorList>
            <person name="Allen J.L."/>
            <person name="Pfeffer B."/>
        </authorList>
    </citation>
    <scope>NUCLEOTIDE SEQUENCE</scope>
    <source>
        <strain evidence="1">Allen 5258</strain>
    </source>
</reference>
<accession>A0AAD9Z4D3</accession>
<dbReference type="EMBL" id="JASNWA010000008">
    <property type="protein sequence ID" value="KAK3171380.1"/>
    <property type="molecule type" value="Genomic_DNA"/>
</dbReference>
<dbReference type="Proteomes" id="UP001276659">
    <property type="component" value="Unassembled WGS sequence"/>
</dbReference>
<comment type="caution">
    <text evidence="1">The sequence shown here is derived from an EMBL/GenBank/DDBJ whole genome shotgun (WGS) entry which is preliminary data.</text>
</comment>